<dbReference type="GO" id="GO:0047499">
    <property type="term" value="F:calcium-independent phospholipase A2 activity"/>
    <property type="evidence" value="ECO:0007669"/>
    <property type="project" value="TreeGrafter"/>
</dbReference>
<dbReference type="Gene3D" id="3.40.1090.10">
    <property type="entry name" value="Cytosolic phospholipase A2 catalytic domain"/>
    <property type="match status" value="2"/>
</dbReference>
<protein>
    <recommendedName>
        <fullName evidence="4">Protein kinase domain-containing protein</fullName>
    </recommendedName>
</protein>
<dbReference type="GO" id="GO:0016020">
    <property type="term" value="C:membrane"/>
    <property type="evidence" value="ECO:0007669"/>
    <property type="project" value="TreeGrafter"/>
</dbReference>
<dbReference type="InterPro" id="IPR016035">
    <property type="entry name" value="Acyl_Trfase/lysoPLipase"/>
</dbReference>
<dbReference type="SUPFAM" id="SSF52151">
    <property type="entry name" value="FabD/lysophospholipase-like"/>
    <property type="match status" value="1"/>
</dbReference>
<feature type="region of interest" description="Disordered" evidence="3">
    <location>
        <begin position="74"/>
        <end position="141"/>
    </location>
</feature>
<dbReference type="GO" id="GO:0016042">
    <property type="term" value="P:lipid catabolic process"/>
    <property type="evidence" value="ECO:0007669"/>
    <property type="project" value="UniProtKB-KW"/>
</dbReference>
<reference evidence="5" key="1">
    <citation type="journal article" date="2023" name="Mol. Phylogenet. Evol.">
        <title>Genome-scale phylogeny and comparative genomics of the fungal order Sordariales.</title>
        <authorList>
            <person name="Hensen N."/>
            <person name="Bonometti L."/>
            <person name="Westerberg I."/>
            <person name="Brannstrom I.O."/>
            <person name="Guillou S."/>
            <person name="Cros-Aarteil S."/>
            <person name="Calhoun S."/>
            <person name="Haridas S."/>
            <person name="Kuo A."/>
            <person name="Mondo S."/>
            <person name="Pangilinan J."/>
            <person name="Riley R."/>
            <person name="LaButti K."/>
            <person name="Andreopoulos B."/>
            <person name="Lipzen A."/>
            <person name="Chen C."/>
            <person name="Yan M."/>
            <person name="Daum C."/>
            <person name="Ng V."/>
            <person name="Clum A."/>
            <person name="Steindorff A."/>
            <person name="Ohm R.A."/>
            <person name="Martin F."/>
            <person name="Silar P."/>
            <person name="Natvig D.O."/>
            <person name="Lalanne C."/>
            <person name="Gautier V."/>
            <person name="Ament-Velasquez S.L."/>
            <person name="Kruys A."/>
            <person name="Hutchinson M.I."/>
            <person name="Powell A.J."/>
            <person name="Barry K."/>
            <person name="Miller A.N."/>
            <person name="Grigoriev I.V."/>
            <person name="Debuchy R."/>
            <person name="Gladieux P."/>
            <person name="Hiltunen Thoren M."/>
            <person name="Johannesson H."/>
        </authorList>
    </citation>
    <scope>NUCLEOTIDE SEQUENCE</scope>
    <source>
        <strain evidence="5">CBS 958.72</strain>
    </source>
</reference>
<dbReference type="PROSITE" id="PS50011">
    <property type="entry name" value="PROTEIN_KINASE_DOM"/>
    <property type="match status" value="1"/>
</dbReference>
<dbReference type="SUPFAM" id="SSF56112">
    <property type="entry name" value="Protein kinase-like (PK-like)"/>
    <property type="match status" value="1"/>
</dbReference>
<sequence>MHYITLVTRYRLRLERLRKFILGLGIGDEFEVEIGPEDQYVIKLPRGLSSEEIRQIDDLRASQRWLGQTPFVEDLRPGVGANTRSRPPRKHLKRTNSERNHSTPSLPPPKKVRGDVSPLNSPPLKRCIMAPSPNWDHRPPTTSSWNMPMAVVLSTSSAATTQELVSFWENFTKLADGLNAVHQLRSYHGDIKPSNILVFMRPGSKFGSSFKLADFGVSASHMYSPPESYQHGIIGKEDSNPSLVLGDIWSLGCVFSEAAVWSVMGESGRLEYRQSRLDETNETSLRGTGYNGCFHNGSAALDAVQRMHSLMVTTSRHPDGITHRMSKLIIESMLQSEVLRGSSRMTYERARSVIHDAEEDLRVRPQQVKKPPQLPRVLCLDGGGLRGLSSLFVLRRLLEDATGDAATKPCEFFDMLAGSGTGGQHGLSEYELLRETEDPRCKVLVYAMSSGISNEIRLRSYQTPAPLQASTTLFDCLIREAARDTLAAPTLFDSVTVTNLWGTENPPVVISIGAAQPLSDTALRMNAQKTLGEAAADIADAIAANAELTALQFANNRNPDIAQGRYFRFNPSVNIPLEWDEKKSLEKQTAAYLDDHVDPRYWWICTNTLHHGQLSLSADDVRVLFSSLRISDSSTSSIIQSRRSSNSADTEERIVQFLGTFLMEVPGPIGEMAPQIFLAVVTGLLIQYSHNLERLANMNEERQVARFISKHYESVARNLASSTSNKSEIRRQSFLVQDRSRAARSMKAYLARKNSTNTSPPLPQGKEEDEGQSLSLTHRLEDLLMTDRNRRTRVCPTVRFLLQNNFPVDEKDCQGATALSLANYKLHQDLDPEEQLNLAEIKILLIQTDGTHHVPVSFRSSRNVVASSTLVASFEWEVPSVIQLEINDPSTPLKDPMEALSKIVILTGSRNRYRCTTCAEFMGAEWPDHGGPVLSLIGRALGQLFRAINRRDGGKQGMDEMQSMSVHVSGADHEMKVSMDRITVKMPLAYLTLRDTNRHHIIEALRWLVTAVRRCETKTLQMSSASQRLLSLLPHYLPLISSQLEPLKPLTKDDVGDSDCWVAMFREGIVARHTLTGSLHNWGRGLRIDFDLMVHISAVGVYQMLEDEEGKPVCQVLSGFRTVLVPIDRNPDKKAIRWHFESSAGSGGNEFEAMNAYASELVQANEWLKIQNPEEFHGKTCYVGWSERAVILLGTERRQEKFSISKSVALGQVIELSGFQMNAQANLASVLPIPLNVTIGAQYSFRSTTQAFQPSEEYLSALHQTVSQVALVLDTDSEQAWLVPGLNLHLHMCHRYFSEFKELNEVQEDPIPFAEPSVHGHREALGILQRNGHTLSKMAVWQIFMATGAELQDMVVRPPSGKSPLMEVKDKRMDPWLPLSNLADVVVVCKGLGAAIQPETQGNGVACQCQTMPSSKYYLAAHTWCLGQILQRGRVVQEPGELGKEVCYIDGHRWATNPHKPPWVVCPHGAEQGSVWTNPEFFQNMEGKGNRLVKNSNPPREVGIPDTGVLVFGTTG</sequence>
<dbReference type="EMBL" id="JAULSN010000006">
    <property type="protein sequence ID" value="KAK3368842.1"/>
    <property type="molecule type" value="Genomic_DNA"/>
</dbReference>
<dbReference type="GO" id="GO:0019369">
    <property type="term" value="P:arachidonate metabolic process"/>
    <property type="evidence" value="ECO:0007669"/>
    <property type="project" value="TreeGrafter"/>
</dbReference>
<organism evidence="5 6">
    <name type="scientific">Lasiosphaeria ovina</name>
    <dbReference type="NCBI Taxonomy" id="92902"/>
    <lineage>
        <taxon>Eukaryota</taxon>
        <taxon>Fungi</taxon>
        <taxon>Dikarya</taxon>
        <taxon>Ascomycota</taxon>
        <taxon>Pezizomycotina</taxon>
        <taxon>Sordariomycetes</taxon>
        <taxon>Sordariomycetidae</taxon>
        <taxon>Sordariales</taxon>
        <taxon>Lasiosphaeriaceae</taxon>
        <taxon>Lasiosphaeria</taxon>
    </lineage>
</organism>
<keyword evidence="2" id="KW-0442">Lipid degradation</keyword>
<accession>A0AAE0K3C8</accession>
<keyword evidence="6" id="KW-1185">Reference proteome</keyword>
<evidence type="ECO:0000313" key="5">
    <source>
        <dbReference type="EMBL" id="KAK3368842.1"/>
    </source>
</evidence>
<dbReference type="Proteomes" id="UP001287356">
    <property type="component" value="Unassembled WGS sequence"/>
</dbReference>
<feature type="region of interest" description="Disordered" evidence="3">
    <location>
        <begin position="749"/>
        <end position="773"/>
    </location>
</feature>
<dbReference type="GO" id="GO:0004672">
    <property type="term" value="F:protein kinase activity"/>
    <property type="evidence" value="ECO:0007669"/>
    <property type="project" value="InterPro"/>
</dbReference>
<proteinExistence type="predicted"/>
<comment type="caution">
    <text evidence="5">The sequence shown here is derived from an EMBL/GenBank/DDBJ whole genome shotgun (WGS) entry which is preliminary data.</text>
</comment>
<keyword evidence="1" id="KW-0378">Hydrolase</keyword>
<evidence type="ECO:0000256" key="1">
    <source>
        <dbReference type="ARBA" id="ARBA00022801"/>
    </source>
</evidence>
<evidence type="ECO:0000259" key="4">
    <source>
        <dbReference type="PROSITE" id="PS50011"/>
    </source>
</evidence>
<dbReference type="PANTHER" id="PTHR24185">
    <property type="entry name" value="CALCIUM-INDEPENDENT PHOSPHOLIPASE A2-GAMMA"/>
    <property type="match status" value="1"/>
</dbReference>
<reference evidence="5" key="2">
    <citation type="submission" date="2023-06" db="EMBL/GenBank/DDBJ databases">
        <authorList>
            <consortium name="Lawrence Berkeley National Laboratory"/>
            <person name="Haridas S."/>
            <person name="Hensen N."/>
            <person name="Bonometti L."/>
            <person name="Westerberg I."/>
            <person name="Brannstrom I.O."/>
            <person name="Guillou S."/>
            <person name="Cros-Aarteil S."/>
            <person name="Calhoun S."/>
            <person name="Kuo A."/>
            <person name="Mondo S."/>
            <person name="Pangilinan J."/>
            <person name="Riley R."/>
            <person name="Labutti K."/>
            <person name="Andreopoulos B."/>
            <person name="Lipzen A."/>
            <person name="Chen C."/>
            <person name="Yanf M."/>
            <person name="Daum C."/>
            <person name="Ng V."/>
            <person name="Clum A."/>
            <person name="Steindorff A."/>
            <person name="Ohm R."/>
            <person name="Martin F."/>
            <person name="Silar P."/>
            <person name="Natvig D."/>
            <person name="Lalanne C."/>
            <person name="Gautier V."/>
            <person name="Ament-Velasquez S.L."/>
            <person name="Kruys A."/>
            <person name="Hutchinson M.I."/>
            <person name="Powell A.J."/>
            <person name="Barry K."/>
            <person name="Miller A.N."/>
            <person name="Grigoriev I.V."/>
            <person name="Debuchy R."/>
            <person name="Gladieux P."/>
            <person name="Thoren M.H."/>
            <person name="Johannesson H."/>
        </authorList>
    </citation>
    <scope>NUCLEOTIDE SEQUENCE</scope>
    <source>
        <strain evidence="5">CBS 958.72</strain>
    </source>
</reference>
<gene>
    <name evidence="5" type="ORF">B0T24DRAFT_706998</name>
</gene>
<name>A0AAE0K3C8_9PEZI</name>
<evidence type="ECO:0000256" key="3">
    <source>
        <dbReference type="SAM" id="MobiDB-lite"/>
    </source>
</evidence>
<dbReference type="InterPro" id="IPR000719">
    <property type="entry name" value="Prot_kinase_dom"/>
</dbReference>
<evidence type="ECO:0000313" key="6">
    <source>
        <dbReference type="Proteomes" id="UP001287356"/>
    </source>
</evidence>
<dbReference type="Gene3D" id="1.10.510.10">
    <property type="entry name" value="Transferase(Phosphotransferase) domain 1"/>
    <property type="match status" value="1"/>
</dbReference>
<dbReference type="GO" id="GO:0005524">
    <property type="term" value="F:ATP binding"/>
    <property type="evidence" value="ECO:0007669"/>
    <property type="project" value="InterPro"/>
</dbReference>
<evidence type="ECO:0000256" key="2">
    <source>
        <dbReference type="ARBA" id="ARBA00022963"/>
    </source>
</evidence>
<dbReference type="Pfam" id="PF00069">
    <property type="entry name" value="Pkinase"/>
    <property type="match status" value="1"/>
</dbReference>
<keyword evidence="2" id="KW-0443">Lipid metabolism</keyword>
<feature type="domain" description="Protein kinase" evidence="4">
    <location>
        <begin position="1"/>
        <end position="354"/>
    </location>
</feature>
<dbReference type="PANTHER" id="PTHR24185:SF1">
    <property type="entry name" value="CALCIUM-INDEPENDENT PHOSPHOLIPASE A2-GAMMA"/>
    <property type="match status" value="1"/>
</dbReference>
<dbReference type="InterPro" id="IPR011009">
    <property type="entry name" value="Kinase-like_dom_sf"/>
</dbReference>